<dbReference type="Proteomes" id="UP000683246">
    <property type="component" value="Chromosome"/>
</dbReference>
<keyword evidence="5 6" id="KW-0472">Membrane</keyword>
<feature type="transmembrane region" description="Helical" evidence="6">
    <location>
        <begin position="176"/>
        <end position="196"/>
    </location>
</feature>
<evidence type="ECO:0000313" key="9">
    <source>
        <dbReference type="Proteomes" id="UP000683246"/>
    </source>
</evidence>
<dbReference type="InterPro" id="IPR020846">
    <property type="entry name" value="MFS_dom"/>
</dbReference>
<dbReference type="EMBL" id="CP058649">
    <property type="protein sequence ID" value="QUI22349.1"/>
    <property type="molecule type" value="Genomic_DNA"/>
</dbReference>
<feature type="transmembrane region" description="Helical" evidence="6">
    <location>
        <begin position="87"/>
        <end position="105"/>
    </location>
</feature>
<comment type="subcellular location">
    <subcellularLocation>
        <location evidence="1">Cell membrane</location>
        <topology evidence="1">Multi-pass membrane protein</topology>
    </subcellularLocation>
</comment>
<keyword evidence="4 6" id="KW-1133">Transmembrane helix</keyword>
<dbReference type="GO" id="GO:0022857">
    <property type="term" value="F:transmembrane transporter activity"/>
    <property type="evidence" value="ECO:0007669"/>
    <property type="project" value="InterPro"/>
</dbReference>
<dbReference type="InterPro" id="IPR011701">
    <property type="entry name" value="MFS"/>
</dbReference>
<feature type="transmembrane region" description="Helical" evidence="6">
    <location>
        <begin position="353"/>
        <end position="373"/>
    </location>
</feature>
<keyword evidence="9" id="KW-1185">Reference proteome</keyword>
<evidence type="ECO:0000256" key="1">
    <source>
        <dbReference type="ARBA" id="ARBA00004651"/>
    </source>
</evidence>
<feature type="transmembrane region" description="Helical" evidence="6">
    <location>
        <begin position="267"/>
        <end position="288"/>
    </location>
</feature>
<organism evidence="8 9">
    <name type="scientific">Vallitalea pronyensis</name>
    <dbReference type="NCBI Taxonomy" id="1348613"/>
    <lineage>
        <taxon>Bacteria</taxon>
        <taxon>Bacillati</taxon>
        <taxon>Bacillota</taxon>
        <taxon>Clostridia</taxon>
        <taxon>Lachnospirales</taxon>
        <taxon>Vallitaleaceae</taxon>
        <taxon>Vallitalea</taxon>
    </lineage>
</organism>
<feature type="transmembrane region" description="Helical" evidence="6">
    <location>
        <begin position="240"/>
        <end position="261"/>
    </location>
</feature>
<accession>A0A8J8SGF8</accession>
<evidence type="ECO:0000259" key="7">
    <source>
        <dbReference type="PROSITE" id="PS50850"/>
    </source>
</evidence>
<evidence type="ECO:0000256" key="6">
    <source>
        <dbReference type="SAM" id="Phobius"/>
    </source>
</evidence>
<gene>
    <name evidence="8" type="ORF">HZI73_08560</name>
</gene>
<name>A0A8J8SGF8_9FIRM</name>
<proteinExistence type="predicted"/>
<feature type="transmembrane region" description="Helical" evidence="6">
    <location>
        <begin position="143"/>
        <end position="164"/>
    </location>
</feature>
<feature type="transmembrane region" description="Helical" evidence="6">
    <location>
        <begin position="385"/>
        <end position="403"/>
    </location>
</feature>
<dbReference type="PANTHER" id="PTHR11360">
    <property type="entry name" value="MONOCARBOXYLATE TRANSPORTER"/>
    <property type="match status" value="1"/>
</dbReference>
<evidence type="ECO:0000256" key="2">
    <source>
        <dbReference type="ARBA" id="ARBA00022448"/>
    </source>
</evidence>
<evidence type="ECO:0000256" key="3">
    <source>
        <dbReference type="ARBA" id="ARBA00022692"/>
    </source>
</evidence>
<feature type="transmembrane region" description="Helical" evidence="6">
    <location>
        <begin position="111"/>
        <end position="131"/>
    </location>
</feature>
<dbReference type="AlphaFoldDB" id="A0A8J8SGF8"/>
<dbReference type="SUPFAM" id="SSF103473">
    <property type="entry name" value="MFS general substrate transporter"/>
    <property type="match status" value="1"/>
</dbReference>
<evidence type="ECO:0000256" key="4">
    <source>
        <dbReference type="ARBA" id="ARBA00022989"/>
    </source>
</evidence>
<evidence type="ECO:0000256" key="5">
    <source>
        <dbReference type="ARBA" id="ARBA00023136"/>
    </source>
</evidence>
<sequence>MIRSRIHEAYKKNTRYPWVIVALSVLTVFFSGPGQTYFISGFTEHFIESFNLSRTTVSVYYSGATLCAGLLLMLIGRQIDRWGHRRMTLIIGSLLGVTCFAMGVLPSAMLLILAFFCLRLFGQGSMVLLPSTLVPNWFTRKRAMALSLVTLGGVVGSVVIPPINTYLLSLMPWRRIWFVWGGLLCIIFIPLIYLFLYDKPANVEQENAVTTQESDDRDGWTLKETVVSGGFWRMAFSQSIPALVGTGLYFHLVSIMASKALGPEVAAMTLSVIGLCSFPATFIAGMVLEKVKVHHIYGVSFIIQCIALYVLATTKTMGMIILYAIMTGAVTGFQNVCRRLIWPEYYGRKHLSTISGLTMTLLVIGSAIGPMMIGAGYERIGNYEQVTYMMIGLTAIAALFSIVSPKPKKK</sequence>
<dbReference type="InterPro" id="IPR050327">
    <property type="entry name" value="Proton-linked_MCT"/>
</dbReference>
<dbReference type="PANTHER" id="PTHR11360:SF308">
    <property type="entry name" value="BLL3089 PROTEIN"/>
    <property type="match status" value="1"/>
</dbReference>
<keyword evidence="3 6" id="KW-0812">Transmembrane</keyword>
<feature type="transmembrane region" description="Helical" evidence="6">
    <location>
        <begin position="58"/>
        <end position="75"/>
    </location>
</feature>
<feature type="domain" description="Major facilitator superfamily (MFS) profile" evidence="7">
    <location>
        <begin position="20"/>
        <end position="409"/>
    </location>
</feature>
<dbReference type="GO" id="GO:0005886">
    <property type="term" value="C:plasma membrane"/>
    <property type="evidence" value="ECO:0007669"/>
    <property type="project" value="UniProtKB-SubCell"/>
</dbReference>
<dbReference type="RefSeq" id="WP_212697833.1">
    <property type="nucleotide sequence ID" value="NZ_CP058649.1"/>
</dbReference>
<evidence type="ECO:0000313" key="8">
    <source>
        <dbReference type="EMBL" id="QUI22349.1"/>
    </source>
</evidence>
<feature type="transmembrane region" description="Helical" evidence="6">
    <location>
        <begin position="320"/>
        <end position="341"/>
    </location>
</feature>
<dbReference type="KEGG" id="vpy:HZI73_08560"/>
<protein>
    <submittedName>
        <fullName evidence="8">MFS transporter</fullName>
    </submittedName>
</protein>
<keyword evidence="2" id="KW-0813">Transport</keyword>
<dbReference type="InterPro" id="IPR036259">
    <property type="entry name" value="MFS_trans_sf"/>
</dbReference>
<dbReference type="Pfam" id="PF07690">
    <property type="entry name" value="MFS_1"/>
    <property type="match status" value="2"/>
</dbReference>
<reference evidence="8" key="1">
    <citation type="submission" date="2020-07" db="EMBL/GenBank/DDBJ databases">
        <title>Vallitalea pronyensis genome.</title>
        <authorList>
            <person name="Postec A."/>
        </authorList>
    </citation>
    <scope>NUCLEOTIDE SEQUENCE</scope>
    <source>
        <strain evidence="8">FatNI3</strain>
    </source>
</reference>
<dbReference type="PROSITE" id="PS50850">
    <property type="entry name" value="MFS"/>
    <property type="match status" value="1"/>
</dbReference>
<feature type="transmembrane region" description="Helical" evidence="6">
    <location>
        <begin position="16"/>
        <end position="38"/>
    </location>
</feature>
<feature type="transmembrane region" description="Helical" evidence="6">
    <location>
        <begin position="295"/>
        <end position="314"/>
    </location>
</feature>
<dbReference type="Gene3D" id="1.20.1250.20">
    <property type="entry name" value="MFS general substrate transporter like domains"/>
    <property type="match status" value="2"/>
</dbReference>